<keyword evidence="1" id="KW-0812">Transmembrane</keyword>
<evidence type="ECO:0000313" key="3">
    <source>
        <dbReference type="EMBL" id="KNG75840.1"/>
    </source>
</evidence>
<dbReference type="Pfam" id="PF17410">
    <property type="entry name" value="Stevor"/>
    <property type="match status" value="1"/>
</dbReference>
<proteinExistence type="predicted"/>
<dbReference type="InterPro" id="IPR006374">
    <property type="entry name" value="VSA_Stevor"/>
</dbReference>
<keyword evidence="1" id="KW-0472">Membrane</keyword>
<dbReference type="Proteomes" id="UP000054562">
    <property type="component" value="Unassembled WGS sequence"/>
</dbReference>
<protein>
    <submittedName>
        <fullName evidence="3">Stevor</fullName>
    </submittedName>
</protein>
<keyword evidence="2" id="KW-0732">Signal</keyword>
<name>A0A0L1I9F3_PLAFA</name>
<reference evidence="4" key="1">
    <citation type="submission" date="2015-07" db="EMBL/GenBank/DDBJ databases">
        <title>Annotation of Plasmodium falciparum IGH-CR14.</title>
        <authorList>
            <consortium name="The Broad Institute Genome Sequencing Platform"/>
            <person name="Volkman S.K."/>
            <person name="Neafsey D.E."/>
            <person name="Dash A.P."/>
            <person name="Chitnis C.E."/>
            <person name="Hartl D.L."/>
            <person name="Young S.K."/>
            <person name="Zeng Q."/>
            <person name="Koehrsen M."/>
            <person name="Alvarado L."/>
            <person name="Berlin A."/>
            <person name="Borenstein D."/>
            <person name="Chapman S.B."/>
            <person name="Chen Z."/>
            <person name="Engels R."/>
            <person name="Freedman E."/>
            <person name="Gellesch M."/>
            <person name="Goldberg J."/>
            <person name="Griggs A."/>
            <person name="Gujja S."/>
            <person name="Heilman E.R."/>
            <person name="Heiman D.I."/>
            <person name="Howarth C."/>
            <person name="Jen D."/>
            <person name="Larson L."/>
            <person name="Mehta T."/>
            <person name="Neiman D."/>
            <person name="Park D."/>
            <person name="Pearson M."/>
            <person name="Roberts A."/>
            <person name="Saif S."/>
            <person name="Shea T."/>
            <person name="Shenoy N."/>
            <person name="Sisk P."/>
            <person name="Stolte C."/>
            <person name="Sykes S."/>
            <person name="Walk T."/>
            <person name="White J."/>
            <person name="Yandava C."/>
            <person name="Haas B."/>
            <person name="Henn M.R."/>
            <person name="Nusbaum C."/>
            <person name="Birren B."/>
        </authorList>
    </citation>
    <scope>NUCLEOTIDE SEQUENCE [LARGE SCALE GENOMIC DNA]</scope>
    <source>
        <strain evidence="4">IGH-CR14</strain>
    </source>
</reference>
<feature type="chain" id="PRO_5005552612" evidence="2">
    <location>
        <begin position="20"/>
        <end position="292"/>
    </location>
</feature>
<accession>A0A0L1I9F3</accession>
<reference evidence="4" key="2">
    <citation type="submission" date="2015-07" db="EMBL/GenBank/DDBJ databases">
        <title>The genome sequence of Plasmodium falciparum IGH-CR14.</title>
        <authorList>
            <consortium name="The Broad Institute Genome Sequencing Platform"/>
            <person name="Volkman S.K."/>
            <person name="Neafsey D.E."/>
            <person name="Dash A.P."/>
            <person name="Chitnis C.E."/>
            <person name="Hartl D.L."/>
            <person name="Young S.K."/>
            <person name="Kodira C.D."/>
            <person name="Zeng Q."/>
            <person name="Koehrsen M."/>
            <person name="Godfrey P."/>
            <person name="Alvarado L."/>
            <person name="Berlin A."/>
            <person name="Borenstein D."/>
            <person name="Chen Z."/>
            <person name="Engels R."/>
            <person name="Freedman E."/>
            <person name="Gellesch M."/>
            <person name="Goldberg J."/>
            <person name="Griggs A."/>
            <person name="Gujja S."/>
            <person name="Heiman D."/>
            <person name="Hepburn T."/>
            <person name="Howarth C."/>
            <person name="Jen D."/>
            <person name="Larson L."/>
            <person name="Lewis B."/>
            <person name="Mehta T."/>
            <person name="Park D."/>
            <person name="Pearson M."/>
            <person name="Roberts A."/>
            <person name="Saif S."/>
            <person name="Shea T."/>
            <person name="Shenoy N."/>
            <person name="Sisk P."/>
            <person name="Stolte C."/>
            <person name="Sykes S."/>
            <person name="Walk T."/>
            <person name="White J."/>
            <person name="Yandava C."/>
            <person name="Wirth D.F."/>
            <person name="Nusbaum C."/>
            <person name="Birren B."/>
        </authorList>
    </citation>
    <scope>NUCLEOTIDE SEQUENCE [LARGE SCALE GENOMIC DNA]</scope>
    <source>
        <strain evidence="4">IGH-CR14</strain>
    </source>
</reference>
<evidence type="ECO:0000256" key="2">
    <source>
        <dbReference type="SAM" id="SignalP"/>
    </source>
</evidence>
<dbReference type="EMBL" id="GG665093">
    <property type="protein sequence ID" value="KNG75840.1"/>
    <property type="molecule type" value="Genomic_DNA"/>
</dbReference>
<evidence type="ECO:0000256" key="1">
    <source>
        <dbReference type="SAM" id="Phobius"/>
    </source>
</evidence>
<gene>
    <name evidence="3" type="ORF">PFMG_02117</name>
</gene>
<dbReference type="AlphaFoldDB" id="A0A0L1I9F3"/>
<feature type="signal peptide" evidence="2">
    <location>
        <begin position="1"/>
        <end position="19"/>
    </location>
</feature>
<sequence length="292" mass="32685">MLLFAFLFNALLLSQNVNCRNNNYNIRFTQKITQQTSTKSRHLAEIERPKNPHYHNDPELKEIIDKLNEEAIKKYQKTHNPYEQLQDLVEKKATKTRGGYGAEPMSTIEKELLKKYEEMFGDESHIMLKSGMYTNEGNKSCECSYKKKSSSSNKVHENYLNNLKEGCIAGVGTCAFSSALLGKFGIAAGATAAYQAAIGSLPVLAPYITSNTIGVNFFFLSSLETAIKTGAPTLSHLMGSFNTFESAVTAGTSTFFPYGMAIVVLIALTIIVIILYVWLRKRRKKLMESRMK</sequence>
<dbReference type="NCBIfam" id="TIGR01478">
    <property type="entry name" value="STEVOR"/>
    <property type="match status" value="1"/>
</dbReference>
<keyword evidence="1" id="KW-1133">Transmembrane helix</keyword>
<organism evidence="3 4">
    <name type="scientific">Plasmodium falciparum IGH-CR14</name>
    <dbReference type="NCBI Taxonomy" id="580059"/>
    <lineage>
        <taxon>Eukaryota</taxon>
        <taxon>Sar</taxon>
        <taxon>Alveolata</taxon>
        <taxon>Apicomplexa</taxon>
        <taxon>Aconoidasida</taxon>
        <taxon>Haemosporida</taxon>
        <taxon>Plasmodiidae</taxon>
        <taxon>Plasmodium</taxon>
        <taxon>Plasmodium (Laverania)</taxon>
    </lineage>
</organism>
<feature type="transmembrane region" description="Helical" evidence="1">
    <location>
        <begin position="255"/>
        <end position="279"/>
    </location>
</feature>
<evidence type="ECO:0000313" key="4">
    <source>
        <dbReference type="Proteomes" id="UP000054562"/>
    </source>
</evidence>